<keyword evidence="4 5" id="KW-0479">Metal-binding</keyword>
<dbReference type="EC" id="4.1.99.12" evidence="5"/>
<gene>
    <name evidence="7" type="primary">ribB</name>
    <name evidence="7" type="ORF">HAU20_01255</name>
    <name evidence="6" type="ORF">HAU43_00220</name>
</gene>
<comment type="subunit">
    <text evidence="5">Homodimer.</text>
</comment>
<dbReference type="Proteomes" id="UP000808038">
    <property type="component" value="Unassembled WGS sequence"/>
</dbReference>
<protein>
    <recommendedName>
        <fullName evidence="5">3,4-dihydroxy-2-butanone 4-phosphate synthase</fullName>
        <shortName evidence="5">DHBP synthase</shortName>
        <ecNumber evidence="5">4.1.99.12</ecNumber>
    </recommendedName>
</protein>
<comment type="function">
    <text evidence="1 5">Catalyzes the conversion of D-ribulose 5-phosphate to formate and 3,4-dihydroxy-2-butanone 4-phosphate.</text>
</comment>
<evidence type="ECO:0000256" key="1">
    <source>
        <dbReference type="ARBA" id="ARBA00002284"/>
    </source>
</evidence>
<dbReference type="PANTHER" id="PTHR21327:SF18">
    <property type="entry name" value="3,4-DIHYDROXY-2-BUTANONE 4-PHOSPHATE SYNTHASE"/>
    <property type="match status" value="1"/>
</dbReference>
<dbReference type="RefSeq" id="WP_003608189.1">
    <property type="nucleotide sequence ID" value="NZ_ALXH01000032.1"/>
</dbReference>
<keyword evidence="5" id="KW-0464">Manganese</keyword>
<dbReference type="Proteomes" id="UP000728106">
    <property type="component" value="Unassembled WGS sequence"/>
</dbReference>
<dbReference type="SUPFAM" id="SSF55821">
    <property type="entry name" value="YrdC/RibB"/>
    <property type="match status" value="1"/>
</dbReference>
<dbReference type="AlphaFoldDB" id="A0A329G3J8"/>
<comment type="caution">
    <text evidence="7">The sequence shown here is derived from an EMBL/GenBank/DDBJ whole genome shotgun (WGS) entry which is preliminary data.</text>
</comment>
<dbReference type="Gene3D" id="3.90.870.10">
    <property type="entry name" value="DHBP synthase"/>
    <property type="match status" value="1"/>
</dbReference>
<dbReference type="Pfam" id="PF00926">
    <property type="entry name" value="DHBP_synthase"/>
    <property type="match status" value="1"/>
</dbReference>
<dbReference type="GO" id="GO:0005829">
    <property type="term" value="C:cytosol"/>
    <property type="evidence" value="ECO:0007669"/>
    <property type="project" value="TreeGrafter"/>
</dbReference>
<dbReference type="GO" id="GO:0046872">
    <property type="term" value="F:metal ion binding"/>
    <property type="evidence" value="ECO:0007669"/>
    <property type="project" value="UniProtKB-KW"/>
</dbReference>
<reference evidence="7 8" key="2">
    <citation type="journal article" date="2021" name="Int. J. Food Microbiol.">
        <title>Safety demonstration of a microbial species for use in the food chain: Weissella confusa.</title>
        <authorList>
            <person name="Bourdichon F."/>
            <person name="Patrone V."/>
            <person name="Fontana A."/>
            <person name="Milani G."/>
            <person name="Morelli L."/>
        </authorList>
    </citation>
    <scope>NUCLEOTIDE SEQUENCE [LARGE SCALE GENOMIC DNA]</scope>
    <source>
        <strain evidence="6">CCUG 30943</strain>
        <strain evidence="7 8">CCUG 43002</strain>
    </source>
</reference>
<evidence type="ECO:0000256" key="2">
    <source>
        <dbReference type="ARBA" id="ARBA00004904"/>
    </source>
</evidence>
<dbReference type="InterPro" id="IPR000422">
    <property type="entry name" value="DHBP_synthase_RibB"/>
</dbReference>
<keyword evidence="5 7" id="KW-0456">Lyase</keyword>
<proteinExistence type="inferred from homology"/>
<dbReference type="GO" id="GO:0008686">
    <property type="term" value="F:3,4-dihydroxy-2-butanone-4-phosphate synthase activity"/>
    <property type="evidence" value="ECO:0007669"/>
    <property type="project" value="UniProtKB-EC"/>
</dbReference>
<dbReference type="PANTHER" id="PTHR21327">
    <property type="entry name" value="GTP CYCLOHYDROLASE II-RELATED"/>
    <property type="match status" value="1"/>
</dbReference>
<comment type="catalytic activity">
    <reaction evidence="5">
        <text>D-ribulose 5-phosphate = (2S)-2-hydroxy-3-oxobutyl phosphate + formate + H(+)</text>
        <dbReference type="Rhea" id="RHEA:18457"/>
        <dbReference type="ChEBI" id="CHEBI:15378"/>
        <dbReference type="ChEBI" id="CHEBI:15740"/>
        <dbReference type="ChEBI" id="CHEBI:58121"/>
        <dbReference type="ChEBI" id="CHEBI:58830"/>
        <dbReference type="EC" id="4.1.99.12"/>
    </reaction>
</comment>
<accession>A0A329G3J8</accession>
<dbReference type="GO" id="GO:0009231">
    <property type="term" value="P:riboflavin biosynthetic process"/>
    <property type="evidence" value="ECO:0007669"/>
    <property type="project" value="UniProtKB-KW"/>
</dbReference>
<dbReference type="EMBL" id="JAAOCX010000001">
    <property type="protein sequence ID" value="MBJ7631539.1"/>
    <property type="molecule type" value="Genomic_DNA"/>
</dbReference>
<evidence type="ECO:0000256" key="3">
    <source>
        <dbReference type="ARBA" id="ARBA00022619"/>
    </source>
</evidence>
<evidence type="ECO:0000313" key="8">
    <source>
        <dbReference type="Proteomes" id="UP000728106"/>
    </source>
</evidence>
<evidence type="ECO:0000256" key="4">
    <source>
        <dbReference type="ARBA" id="ARBA00022723"/>
    </source>
</evidence>
<evidence type="ECO:0000313" key="6">
    <source>
        <dbReference type="EMBL" id="MBJ7631539.1"/>
    </source>
</evidence>
<evidence type="ECO:0000313" key="7">
    <source>
        <dbReference type="EMBL" id="MBJ7638050.1"/>
    </source>
</evidence>
<evidence type="ECO:0000256" key="5">
    <source>
        <dbReference type="RuleBase" id="RU003843"/>
    </source>
</evidence>
<comment type="pathway">
    <text evidence="2 5">Cofactor biosynthesis; riboflavin biosynthesis; 2-hydroxy-3-oxobutyl phosphate from D-ribulose 5-phosphate: step 1/1.</text>
</comment>
<comment type="cofactor">
    <cofactor evidence="5">
        <name>Mg(2+)</name>
        <dbReference type="ChEBI" id="CHEBI:18420"/>
    </cofactor>
    <cofactor evidence="5">
        <name>Mn(2+)</name>
        <dbReference type="ChEBI" id="CHEBI:29035"/>
    </cofactor>
    <text evidence="5">Binds 2 divalent metal cations per subunit. Magnesium or manganese.</text>
</comment>
<sequence>MKTTFDTVADALTVLRQGGVIILADDESRENEGDLVALAQDITPETVHMMLREAAGLMCTPVGPEIAERLGFTDMVAESTDPHQTPFTYTVDGTFEATGVTTGVSAMDRAATIRQIANPTATRADFNAPGHTQPLTAKEGGLATRIGHTEAAVDLARLVGSEPAAVIIEVLKEDGTMARRDDLFEMSERLDIPFITIEQISAYMTVPAV</sequence>
<comment type="similarity">
    <text evidence="5">Belongs to the DHBP synthase family.</text>
</comment>
<dbReference type="EMBL" id="JAAOCP010000001">
    <property type="protein sequence ID" value="MBJ7638050.1"/>
    <property type="molecule type" value="Genomic_DNA"/>
</dbReference>
<reference evidence="7" key="1">
    <citation type="submission" date="2020-02" db="EMBL/GenBank/DDBJ databases">
        <authorList>
            <person name="Fontana A."/>
            <person name="Patrone V."/>
            <person name="Morelli L."/>
        </authorList>
    </citation>
    <scope>NUCLEOTIDE SEQUENCE</scope>
    <source>
        <strain evidence="6">CCUG 30943</strain>
        <strain evidence="7">CCUG 43002</strain>
    </source>
</reference>
<name>A0A329G3J8_WEICO</name>
<keyword evidence="8" id="KW-1185">Reference proteome</keyword>
<dbReference type="NCBIfam" id="TIGR00506">
    <property type="entry name" value="ribB"/>
    <property type="match status" value="1"/>
</dbReference>
<keyword evidence="5" id="KW-0460">Magnesium</keyword>
<dbReference type="InterPro" id="IPR017945">
    <property type="entry name" value="DHBP_synth_RibB-like_a/b_dom"/>
</dbReference>
<keyword evidence="3 5" id="KW-0686">Riboflavin biosynthesis</keyword>
<organism evidence="7 8">
    <name type="scientific">Weissella confusa</name>
    <name type="common">Lactobacillus confusus</name>
    <dbReference type="NCBI Taxonomy" id="1583"/>
    <lineage>
        <taxon>Bacteria</taxon>
        <taxon>Bacillati</taxon>
        <taxon>Bacillota</taxon>
        <taxon>Bacilli</taxon>
        <taxon>Lactobacillales</taxon>
        <taxon>Lactobacillaceae</taxon>
        <taxon>Weissella</taxon>
    </lineage>
</organism>